<dbReference type="EMBL" id="CAJNJA010008917">
    <property type="protein sequence ID" value="CAE7241569.1"/>
    <property type="molecule type" value="Genomic_DNA"/>
</dbReference>
<proteinExistence type="predicted"/>
<evidence type="ECO:0000313" key="2">
    <source>
        <dbReference type="EMBL" id="CAE7241569.1"/>
    </source>
</evidence>
<keyword evidence="3" id="KW-1185">Reference proteome</keyword>
<protein>
    <submittedName>
        <fullName evidence="2">Uncharacterized protein</fullName>
    </submittedName>
</protein>
<feature type="compositionally biased region" description="Basic residues" evidence="1">
    <location>
        <begin position="137"/>
        <end position="152"/>
    </location>
</feature>
<dbReference type="AlphaFoldDB" id="A0A812LGN4"/>
<sequence length="540" mass="58885">MSTPAAPVSSVRAAISAANVSVVDKRCPEVSEMVCGGEGRCDDHIDPAGEETPETGTPLTRSLSPSSDGGTSAADRSEPAASRRQNRRKKTRPSAGSMIGGMAPEVHSTGAPSSAGRAASLQQDAARQDAETEASTAKRKLGNGKASRRPLAARHPPATGGLPGCYHAFPGPMGGFPPVHFGIGGFCMPLLGGAPMPGATCTVSDRQILDVLAAKPEIHQRLLETARRLPKILLGSAGEDSVANSAELYGSLALLTESPRGRKDRSPCYVNGQSDVDFVVEMKKDVAPYAMVERLLEKDTWKLVGTVQVHKFSSTQFTLLGSFDEQKDPEFKKVYLDLTCIESPVQFSRFKKRQEAFRKAFLDVRKSIEENFAEQGTLAFDAYIHLLKAFAAKVPRNAISVYQATCIGLFTLQIGHFRLRQSLSLALCFFEGFLRFCYQFYLDTDTPVVLGDTALGYRRQAIDLSCGRLLPRISTSWRSELYFRNLEERQLSTRPDEWMNVTHSLDPQQVSKEALGLLKRPRMAGQFADASRVAMCSQAQ</sequence>
<dbReference type="OrthoDB" id="419458at2759"/>
<evidence type="ECO:0000313" key="3">
    <source>
        <dbReference type="Proteomes" id="UP000601435"/>
    </source>
</evidence>
<dbReference type="Proteomes" id="UP000601435">
    <property type="component" value="Unassembled WGS sequence"/>
</dbReference>
<reference evidence="2" key="1">
    <citation type="submission" date="2021-02" db="EMBL/GenBank/DDBJ databases">
        <authorList>
            <person name="Dougan E. K."/>
            <person name="Rhodes N."/>
            <person name="Thang M."/>
            <person name="Chan C."/>
        </authorList>
    </citation>
    <scope>NUCLEOTIDE SEQUENCE</scope>
</reference>
<gene>
    <name evidence="2" type="ORF">SNEC2469_LOCUS4408</name>
</gene>
<feature type="compositionally biased region" description="Polar residues" evidence="1">
    <location>
        <begin position="59"/>
        <end position="70"/>
    </location>
</feature>
<accession>A0A812LGN4</accession>
<name>A0A812LGN4_9DINO</name>
<feature type="region of interest" description="Disordered" evidence="1">
    <location>
        <begin position="34"/>
        <end position="159"/>
    </location>
</feature>
<organism evidence="2 3">
    <name type="scientific">Symbiodinium necroappetens</name>
    <dbReference type="NCBI Taxonomy" id="1628268"/>
    <lineage>
        <taxon>Eukaryota</taxon>
        <taxon>Sar</taxon>
        <taxon>Alveolata</taxon>
        <taxon>Dinophyceae</taxon>
        <taxon>Suessiales</taxon>
        <taxon>Symbiodiniaceae</taxon>
        <taxon>Symbiodinium</taxon>
    </lineage>
</organism>
<comment type="caution">
    <text evidence="2">The sequence shown here is derived from an EMBL/GenBank/DDBJ whole genome shotgun (WGS) entry which is preliminary data.</text>
</comment>
<evidence type="ECO:0000256" key="1">
    <source>
        <dbReference type="SAM" id="MobiDB-lite"/>
    </source>
</evidence>